<dbReference type="Pfam" id="PF01420">
    <property type="entry name" value="Methylase_S"/>
    <property type="match status" value="1"/>
</dbReference>
<name>A0A8J7F800_9GAMM</name>
<keyword evidence="7" id="KW-1185">Reference proteome</keyword>
<dbReference type="InterPro" id="IPR044946">
    <property type="entry name" value="Restrct_endonuc_typeI_TRD_sf"/>
</dbReference>
<keyword evidence="6" id="KW-0540">Nuclease</keyword>
<dbReference type="PANTHER" id="PTHR30408">
    <property type="entry name" value="TYPE-1 RESTRICTION ENZYME ECOKI SPECIFICITY PROTEIN"/>
    <property type="match status" value="1"/>
</dbReference>
<dbReference type="InterPro" id="IPR000055">
    <property type="entry name" value="Restrct_endonuc_typeI_TRD"/>
</dbReference>
<evidence type="ECO:0000259" key="5">
    <source>
        <dbReference type="Pfam" id="PF01420"/>
    </source>
</evidence>
<keyword evidence="6" id="KW-0378">Hydrolase</keyword>
<evidence type="ECO:0000313" key="6">
    <source>
        <dbReference type="EMBL" id="MBE9396805.1"/>
    </source>
</evidence>
<dbReference type="SUPFAM" id="SSF116734">
    <property type="entry name" value="DNA methylase specificity domain"/>
    <property type="match status" value="2"/>
</dbReference>
<comment type="caution">
    <text evidence="6">The sequence shown here is derived from an EMBL/GenBank/DDBJ whole genome shotgun (WGS) entry which is preliminary data.</text>
</comment>
<feature type="domain" description="Type I restriction modification DNA specificity" evidence="5">
    <location>
        <begin position="92"/>
        <end position="168"/>
    </location>
</feature>
<dbReference type="GO" id="GO:0003677">
    <property type="term" value="F:DNA binding"/>
    <property type="evidence" value="ECO:0007669"/>
    <property type="project" value="UniProtKB-KW"/>
</dbReference>
<dbReference type="GO" id="GO:0009307">
    <property type="term" value="P:DNA restriction-modification system"/>
    <property type="evidence" value="ECO:0007669"/>
    <property type="project" value="UniProtKB-KW"/>
</dbReference>
<feature type="coiled-coil region" evidence="4">
    <location>
        <begin position="159"/>
        <end position="186"/>
    </location>
</feature>
<dbReference type="Gene3D" id="3.90.220.20">
    <property type="entry name" value="DNA methylase specificity domains"/>
    <property type="match status" value="2"/>
</dbReference>
<evidence type="ECO:0000256" key="3">
    <source>
        <dbReference type="ARBA" id="ARBA00023125"/>
    </source>
</evidence>
<dbReference type="PANTHER" id="PTHR30408:SF12">
    <property type="entry name" value="TYPE I RESTRICTION ENZYME MJAVIII SPECIFICITY SUBUNIT"/>
    <property type="match status" value="1"/>
</dbReference>
<accession>A0A8J7F800</accession>
<evidence type="ECO:0000256" key="1">
    <source>
        <dbReference type="ARBA" id="ARBA00010923"/>
    </source>
</evidence>
<evidence type="ECO:0000256" key="4">
    <source>
        <dbReference type="SAM" id="Coils"/>
    </source>
</evidence>
<protein>
    <submittedName>
        <fullName evidence="6">Restriction endonuclease subunit S</fullName>
    </submittedName>
</protein>
<proteinExistence type="inferred from homology"/>
<keyword evidence="2" id="KW-0680">Restriction system</keyword>
<sequence length="410" mass="45808">MSLMSFPIGEHVEKVKTWNPKSSDLQNWFKYIDLSSVDKNDKNVDVSAVLNLLPSEAPSRARQLVQRDDVLVSTVRPNLNGVAMVPDELDGATASTGYSVLRANNKTLCPNYLKFWVQSAQFISDMVRKATGANYPAVTDKVIKESRIPLPPLETQKQIAAVLEKADQLRKDCQQMEQELNNLAQSVFIDMFGDPVNNPKGWDKVPLSTIVSDYVGGKSLVAADDDSTEYRNKVLKISAVTSGEFKSQEVKPLPNDYEPPEEHFVRKNDLLFSRANTTELVGATTMVFDEFSGLVLPDKLWRLVWVDEENISSVFVWQLLTNIGMRAEISKLASGSGGSMKNISKGKLKTLEVILPPKDVQEKYEEIYLKLRAEKLMNKSMKVLVSDGFSSLMQRAFKGELNLNPAQQVA</sequence>
<evidence type="ECO:0000313" key="7">
    <source>
        <dbReference type="Proteomes" id="UP000640333"/>
    </source>
</evidence>
<keyword evidence="6" id="KW-0255">Endonuclease</keyword>
<dbReference type="InterPro" id="IPR052021">
    <property type="entry name" value="Type-I_RS_S_subunit"/>
</dbReference>
<keyword evidence="4" id="KW-0175">Coiled coil</keyword>
<dbReference type="AlphaFoldDB" id="A0A8J7F800"/>
<gene>
    <name evidence="6" type="ORF">IOQ59_05955</name>
</gene>
<dbReference type="GO" id="GO:0004519">
    <property type="term" value="F:endonuclease activity"/>
    <property type="evidence" value="ECO:0007669"/>
    <property type="project" value="UniProtKB-KW"/>
</dbReference>
<dbReference type="Proteomes" id="UP000640333">
    <property type="component" value="Unassembled WGS sequence"/>
</dbReference>
<organism evidence="6 7">
    <name type="scientific">Pontibacterium sinense</name>
    <dbReference type="NCBI Taxonomy" id="2781979"/>
    <lineage>
        <taxon>Bacteria</taxon>
        <taxon>Pseudomonadati</taxon>
        <taxon>Pseudomonadota</taxon>
        <taxon>Gammaproteobacteria</taxon>
        <taxon>Oceanospirillales</taxon>
        <taxon>Oceanospirillaceae</taxon>
        <taxon>Pontibacterium</taxon>
    </lineage>
</organism>
<keyword evidence="3" id="KW-0238">DNA-binding</keyword>
<dbReference type="EMBL" id="JADEYS010000004">
    <property type="protein sequence ID" value="MBE9396805.1"/>
    <property type="molecule type" value="Genomic_DNA"/>
</dbReference>
<evidence type="ECO:0000256" key="2">
    <source>
        <dbReference type="ARBA" id="ARBA00022747"/>
    </source>
</evidence>
<reference evidence="6" key="1">
    <citation type="submission" date="2020-10" db="EMBL/GenBank/DDBJ databases">
        <title>Bacterium isolated from coastal waters sediment.</title>
        <authorList>
            <person name="Chen R.-J."/>
            <person name="Lu D.-C."/>
            <person name="Zhu K.-L."/>
            <person name="Du Z.-J."/>
        </authorList>
    </citation>
    <scope>NUCLEOTIDE SEQUENCE</scope>
    <source>
        <strain evidence="6">N1Y112</strain>
    </source>
</reference>
<comment type="similarity">
    <text evidence="1">Belongs to the type-I restriction system S methylase family.</text>
</comment>